<reference evidence="2" key="2">
    <citation type="submission" date="2022-01" db="EMBL/GenBank/DDBJ databases">
        <authorList>
            <person name="Yamashiro T."/>
            <person name="Shiraishi A."/>
            <person name="Satake H."/>
            <person name="Nakayama K."/>
        </authorList>
    </citation>
    <scope>NUCLEOTIDE SEQUENCE</scope>
</reference>
<evidence type="ECO:0008006" key="4">
    <source>
        <dbReference type="Google" id="ProtNLM"/>
    </source>
</evidence>
<dbReference type="Proteomes" id="UP001151760">
    <property type="component" value="Unassembled WGS sequence"/>
</dbReference>
<organism evidence="2 3">
    <name type="scientific">Tanacetum coccineum</name>
    <dbReference type="NCBI Taxonomy" id="301880"/>
    <lineage>
        <taxon>Eukaryota</taxon>
        <taxon>Viridiplantae</taxon>
        <taxon>Streptophyta</taxon>
        <taxon>Embryophyta</taxon>
        <taxon>Tracheophyta</taxon>
        <taxon>Spermatophyta</taxon>
        <taxon>Magnoliopsida</taxon>
        <taxon>eudicotyledons</taxon>
        <taxon>Gunneridae</taxon>
        <taxon>Pentapetalae</taxon>
        <taxon>asterids</taxon>
        <taxon>campanulids</taxon>
        <taxon>Asterales</taxon>
        <taxon>Asteraceae</taxon>
        <taxon>Asteroideae</taxon>
        <taxon>Anthemideae</taxon>
        <taxon>Anthemidinae</taxon>
        <taxon>Tanacetum</taxon>
    </lineage>
</organism>
<keyword evidence="3" id="KW-1185">Reference proteome</keyword>
<protein>
    <recommendedName>
        <fullName evidence="4">Reverse transcriptase Ty1/copia-type domain-containing protein</fullName>
    </recommendedName>
</protein>
<name>A0ABQ5IKP4_9ASTR</name>
<dbReference type="EMBL" id="BQNB010020823">
    <property type="protein sequence ID" value="GJU00018.1"/>
    <property type="molecule type" value="Genomic_DNA"/>
</dbReference>
<feature type="region of interest" description="Disordered" evidence="1">
    <location>
        <begin position="1"/>
        <end position="30"/>
    </location>
</feature>
<gene>
    <name evidence="2" type="ORF">Tco_1110356</name>
</gene>
<accession>A0ABQ5IKP4</accession>
<evidence type="ECO:0000256" key="1">
    <source>
        <dbReference type="SAM" id="MobiDB-lite"/>
    </source>
</evidence>
<comment type="caution">
    <text evidence="2">The sequence shown here is derived from an EMBL/GenBank/DDBJ whole genome shotgun (WGS) entry which is preliminary data.</text>
</comment>
<evidence type="ECO:0000313" key="2">
    <source>
        <dbReference type="EMBL" id="GJU00018.1"/>
    </source>
</evidence>
<reference evidence="2" key="1">
    <citation type="journal article" date="2022" name="Int. J. Mol. Sci.">
        <title>Draft Genome of Tanacetum Coccineum: Genomic Comparison of Closely Related Tanacetum-Family Plants.</title>
        <authorList>
            <person name="Yamashiro T."/>
            <person name="Shiraishi A."/>
            <person name="Nakayama K."/>
            <person name="Satake H."/>
        </authorList>
    </citation>
    <scope>NUCLEOTIDE SEQUENCE</scope>
</reference>
<evidence type="ECO:0000313" key="3">
    <source>
        <dbReference type="Proteomes" id="UP001151760"/>
    </source>
</evidence>
<sequence length="149" mass="17072">MGARRNEDPPGAGSITGDAEKTRSTKKHSSLVSLSYFKPYERPKSRNADKIEVDLQSQERRVWRCTQKQGSSSAKGYRQEEGIDFEESFTPISRMEAIRNHRMNTAIPKPKSVTCYMVPSSFLRICSYADEERFLSTPLCGLWAWRCLK</sequence>
<proteinExistence type="predicted"/>